<proteinExistence type="predicted"/>
<comment type="caution">
    <text evidence="4">The sequence shown here is derived from an EMBL/GenBank/DDBJ whole genome shotgun (WGS) entry which is preliminary data.</text>
</comment>
<feature type="region of interest" description="Disordered" evidence="1">
    <location>
        <begin position="46"/>
        <end position="70"/>
    </location>
</feature>
<reference evidence="5" key="2">
    <citation type="journal article" date="2020" name="Data Brief">
        <title>Transcriptome dataset of Babesia bovis life stages within vertebrate and invertebrate hosts.</title>
        <authorList>
            <person name="Ueti M.W."/>
            <person name="Johnson W.C."/>
            <person name="Kappmeyer L.S."/>
            <person name="Herndon D.R."/>
            <person name="Mousel M.R."/>
            <person name="Reif K.E."/>
            <person name="Taus N.S."/>
            <person name="Ifeonu O.O."/>
            <person name="Silva J.C."/>
            <person name="Suarez C.E."/>
            <person name="Brayton K.A."/>
        </authorList>
    </citation>
    <scope>NUCLEOTIDE SEQUENCE [LARGE SCALE GENOMIC DNA]</scope>
</reference>
<name>A7ALY7_BABBO</name>
<dbReference type="KEGG" id="bbo:BBOV_III000020"/>
<accession>A7ALY7</accession>
<gene>
    <name evidence="4" type="ORF">BBOV_III000020</name>
</gene>
<feature type="signal peptide" evidence="2">
    <location>
        <begin position="1"/>
        <end position="24"/>
    </location>
</feature>
<dbReference type="Pfam" id="PF23503">
    <property type="entry name" value="Microp_apicomplexa_5"/>
    <property type="match status" value="1"/>
</dbReference>
<evidence type="ECO:0000313" key="4">
    <source>
        <dbReference type="EMBL" id="EDO07571.1"/>
    </source>
</evidence>
<keyword evidence="5" id="KW-1185">Reference proteome</keyword>
<dbReference type="EMBL" id="AAXT01000001">
    <property type="protein sequence ID" value="EDO07571.1"/>
    <property type="molecule type" value="Genomic_DNA"/>
</dbReference>
<evidence type="ECO:0000256" key="1">
    <source>
        <dbReference type="SAM" id="MobiDB-lite"/>
    </source>
</evidence>
<reference evidence="5" key="3">
    <citation type="journal article" date="2021" name="Int. J. Parasitol.">
        <title>Comparative analysis of gene expression between Babesia bovis blood stages and kinetes allowed by improved genome annotation.</title>
        <authorList>
            <person name="Ueti M.W."/>
            <person name="Johnson W.C."/>
            <person name="Kappmeyer L.S."/>
            <person name="Herndon D.R."/>
            <person name="Mousel M.R."/>
            <person name="Reif K.E."/>
            <person name="Taus N.S."/>
            <person name="Ifeonu O.O."/>
            <person name="Silva J.C."/>
            <person name="Suarez C.E."/>
            <person name="Brayton K.A."/>
        </authorList>
    </citation>
    <scope>NUCLEOTIDE SEQUENCE [LARGE SCALE GENOMIC DNA]</scope>
</reference>
<evidence type="ECO:0000313" key="5">
    <source>
        <dbReference type="Proteomes" id="UP000002173"/>
    </source>
</evidence>
<organism evidence="4 5">
    <name type="scientific">Babesia bovis</name>
    <dbReference type="NCBI Taxonomy" id="5865"/>
    <lineage>
        <taxon>Eukaryota</taxon>
        <taxon>Sar</taxon>
        <taxon>Alveolata</taxon>
        <taxon>Apicomplexa</taxon>
        <taxon>Aconoidasida</taxon>
        <taxon>Piroplasmida</taxon>
        <taxon>Babesiidae</taxon>
        <taxon>Babesia</taxon>
    </lineage>
</organism>
<feature type="chain" id="PRO_5002706077" evidence="2">
    <location>
        <begin position="25"/>
        <end position="156"/>
    </location>
</feature>
<dbReference type="InterPro" id="IPR056315">
    <property type="entry name" value="SmORF-like_dom_apicomplexa"/>
</dbReference>
<keyword evidence="2" id="KW-0732">Signal</keyword>
<sequence length="156" mass="17885">MVNVNRLPKLCVVVAFGLSATVTSTDVAKEQPKKESFVSRFFGKRDNSTTKSHEKAIPMKTKSQENTDKTDPPKYSLDWYLLPKPENRDALCYILPHDLLDALPEDCNEPIEPALEKRIRERFSRIEKKQRPTVAMQDFPQLNNDSGTSFFVMQPL</sequence>
<dbReference type="Proteomes" id="UP000002173">
    <property type="component" value="Unassembled WGS sequence"/>
</dbReference>
<dbReference type="VEuPathDB" id="PiroplasmaDB:BBOV_III000020"/>
<reference evidence="4 5" key="1">
    <citation type="journal article" date="2007" name="PLoS Pathog.">
        <title>Genome sequence of Babesia bovis and comparative analysis of apicomplexan hemoprotozoa.</title>
        <authorList>
            <person name="Brayton K.A."/>
            <person name="Lau A.O.T."/>
            <person name="Herndon D.R."/>
            <person name="Hannick L."/>
            <person name="Kappmeyer L.S."/>
            <person name="Berens S.J."/>
            <person name="Bidwell S.L."/>
            <person name="Brown W.C."/>
            <person name="Crabtree J."/>
            <person name="Fadrosh D."/>
            <person name="Feldblum T."/>
            <person name="Forberger H.A."/>
            <person name="Haas B.J."/>
            <person name="Howell J.M."/>
            <person name="Khouri H."/>
            <person name="Koo H."/>
            <person name="Mann D.J."/>
            <person name="Norimine J."/>
            <person name="Paulsen I.T."/>
            <person name="Radune D."/>
            <person name="Ren Q."/>
            <person name="Smith R.K. Jr."/>
            <person name="Suarez C.E."/>
            <person name="White O."/>
            <person name="Wortman J.R."/>
            <person name="Knowles D.P. Jr."/>
            <person name="McElwain T.F."/>
            <person name="Nene V.M."/>
        </authorList>
    </citation>
    <scope>NUCLEOTIDE SEQUENCE [LARGE SCALE GENOMIC DNA]</scope>
    <source>
        <strain evidence="4">T2Bo</strain>
    </source>
</reference>
<dbReference type="GeneID" id="5479387"/>
<evidence type="ECO:0000259" key="3">
    <source>
        <dbReference type="Pfam" id="PF23503"/>
    </source>
</evidence>
<dbReference type="AlphaFoldDB" id="A7ALY7"/>
<protein>
    <submittedName>
        <fullName evidence="4">SmORF</fullName>
    </submittedName>
</protein>
<dbReference type="RefSeq" id="XP_001611139.1">
    <property type="nucleotide sequence ID" value="XM_001611089.1"/>
</dbReference>
<evidence type="ECO:0000256" key="2">
    <source>
        <dbReference type="SAM" id="SignalP"/>
    </source>
</evidence>
<dbReference type="InParanoid" id="A7ALY7"/>
<feature type="domain" description="SmORF-like" evidence="3">
    <location>
        <begin position="1"/>
        <end position="91"/>
    </location>
</feature>